<dbReference type="InterPro" id="IPR009060">
    <property type="entry name" value="UBA-like_sf"/>
</dbReference>
<dbReference type="PANTHER" id="PTHR11741:SF0">
    <property type="entry name" value="ELONGATION FACTOR TS, MITOCHONDRIAL"/>
    <property type="match status" value="1"/>
</dbReference>
<dbReference type="HAMAP" id="MF_00050">
    <property type="entry name" value="EF_Ts"/>
    <property type="match status" value="1"/>
</dbReference>
<dbReference type="Proteomes" id="UP000515856">
    <property type="component" value="Chromosome"/>
</dbReference>
<comment type="subcellular location">
    <subcellularLocation>
        <location evidence="6 8">Cytoplasm</location>
    </subcellularLocation>
</comment>
<reference evidence="10 11" key="1">
    <citation type="submission" date="2020-08" db="EMBL/GenBank/DDBJ databases">
        <authorList>
            <person name="Liu C."/>
            <person name="Sun Q."/>
        </authorList>
    </citation>
    <scope>NUCLEOTIDE SEQUENCE [LARGE SCALE GENOMIC DNA]</scope>
    <source>
        <strain evidence="10 11">NSJ-61</strain>
    </source>
</reference>
<keyword evidence="3 6" id="KW-0251">Elongation factor</keyword>
<dbReference type="PROSITE" id="PS01126">
    <property type="entry name" value="EF_TS_1"/>
    <property type="match status" value="1"/>
</dbReference>
<evidence type="ECO:0000313" key="11">
    <source>
        <dbReference type="Proteomes" id="UP000515856"/>
    </source>
</evidence>
<dbReference type="AlphaFoldDB" id="A0A7G9GLN8"/>
<dbReference type="InterPro" id="IPR014039">
    <property type="entry name" value="Transl_elong_EFTs/EF1B_dimer"/>
</dbReference>
<dbReference type="InterPro" id="IPR001816">
    <property type="entry name" value="Transl_elong_EFTs/EF1B"/>
</dbReference>
<evidence type="ECO:0000256" key="6">
    <source>
        <dbReference type="HAMAP-Rule" id="MF_00050"/>
    </source>
</evidence>
<dbReference type="InterPro" id="IPR018101">
    <property type="entry name" value="Transl_elong_Ts_CS"/>
</dbReference>
<dbReference type="InterPro" id="IPR036402">
    <property type="entry name" value="EF-Ts_dimer_sf"/>
</dbReference>
<keyword evidence="4 6" id="KW-0648">Protein biosynthesis</keyword>
<dbReference type="EMBL" id="CP060636">
    <property type="protein sequence ID" value="QNM11720.1"/>
    <property type="molecule type" value="Genomic_DNA"/>
</dbReference>
<name>A0A7G9GLN8_9FIRM</name>
<dbReference type="NCBIfam" id="TIGR00116">
    <property type="entry name" value="tsf"/>
    <property type="match status" value="1"/>
</dbReference>
<feature type="region of interest" description="Involved in Mg(2+) ion dislocation from EF-Tu" evidence="6">
    <location>
        <begin position="78"/>
        <end position="81"/>
    </location>
</feature>
<gene>
    <name evidence="6" type="primary">tsf</name>
    <name evidence="10" type="ORF">H9Q80_15940</name>
</gene>
<dbReference type="GO" id="GO:0003746">
    <property type="term" value="F:translation elongation factor activity"/>
    <property type="evidence" value="ECO:0007669"/>
    <property type="project" value="UniProtKB-UniRule"/>
</dbReference>
<evidence type="ECO:0000256" key="8">
    <source>
        <dbReference type="RuleBase" id="RU000643"/>
    </source>
</evidence>
<dbReference type="SUPFAM" id="SSF54713">
    <property type="entry name" value="Elongation factor Ts (EF-Ts), dimerisation domain"/>
    <property type="match status" value="2"/>
</dbReference>
<evidence type="ECO:0000256" key="3">
    <source>
        <dbReference type="ARBA" id="ARBA00022768"/>
    </source>
</evidence>
<dbReference type="Pfam" id="PF00889">
    <property type="entry name" value="EF_TS"/>
    <property type="match status" value="1"/>
</dbReference>
<dbReference type="RefSeq" id="WP_117452181.1">
    <property type="nucleotide sequence ID" value="NZ_CP060636.1"/>
</dbReference>
<dbReference type="PANTHER" id="PTHR11741">
    <property type="entry name" value="ELONGATION FACTOR TS"/>
    <property type="match status" value="1"/>
</dbReference>
<evidence type="ECO:0000256" key="4">
    <source>
        <dbReference type="ARBA" id="ARBA00022917"/>
    </source>
</evidence>
<comment type="function">
    <text evidence="5 6 7">Associates with the EF-Tu.GDP complex and induces the exchange of GDP to GTP. It remains bound to the aminoacyl-tRNA.EF-Tu.GTP complex up to the GTP hydrolysis stage on the ribosome.</text>
</comment>
<comment type="similarity">
    <text evidence="1 6 7">Belongs to the EF-Ts family.</text>
</comment>
<keyword evidence="11" id="KW-1185">Reference proteome</keyword>
<dbReference type="PROSITE" id="PS01127">
    <property type="entry name" value="EF_TS_2"/>
    <property type="match status" value="1"/>
</dbReference>
<dbReference type="KEGG" id="ehn:H9Q80_15940"/>
<dbReference type="Gene3D" id="3.30.479.20">
    <property type="entry name" value="Elongation factor Ts, dimerisation domain"/>
    <property type="match status" value="2"/>
</dbReference>
<evidence type="ECO:0000259" key="9">
    <source>
        <dbReference type="Pfam" id="PF00889"/>
    </source>
</evidence>
<keyword evidence="6" id="KW-0963">Cytoplasm</keyword>
<dbReference type="SUPFAM" id="SSF46934">
    <property type="entry name" value="UBA-like"/>
    <property type="match status" value="1"/>
</dbReference>
<protein>
    <recommendedName>
        <fullName evidence="2 6">Elongation factor Ts</fullName>
        <shortName evidence="6">EF-Ts</shortName>
    </recommendedName>
</protein>
<dbReference type="GO" id="GO:0005737">
    <property type="term" value="C:cytoplasm"/>
    <property type="evidence" value="ECO:0007669"/>
    <property type="project" value="UniProtKB-SubCell"/>
</dbReference>
<evidence type="ECO:0000256" key="2">
    <source>
        <dbReference type="ARBA" id="ARBA00016956"/>
    </source>
</evidence>
<organism evidence="10 11">
    <name type="scientific">[Eubacterium] hominis</name>
    <dbReference type="NCBI Taxonomy" id="2764325"/>
    <lineage>
        <taxon>Bacteria</taxon>
        <taxon>Bacillati</taxon>
        <taxon>Bacillota</taxon>
        <taxon>Erysipelotrichia</taxon>
        <taxon>Erysipelotrichales</taxon>
        <taxon>Erysipelotrichaceae</taxon>
        <taxon>Amedibacillus</taxon>
    </lineage>
</organism>
<sequence length="296" mass="32434">MITAQMVKELREKTGAGMMDCKKALTECDGDMAKSIDWLREKGIAKAAKKSDRIAAEGLTRVAVEGNTGIVFEVNSETDFVAKNEQFLALLDTVRDVLLTEKPADLDAALACTVNGETVADIITTATATIGEKITLRRFAVVEKADDEFFGAYMHMGGKISALVVLKGKEDAKVAKDIAMQVASMNPQYVSRNDMPAEVVEHERKVQTEIVKNDEKLASKPEKVLAGIIEGKVSKNLKDSCLVEQEFFLNPDQKVGQYLKESGVEVPSFVRYAVGEGIEKREDNFAEEVMSQAFGK</sequence>
<dbReference type="FunFam" id="1.10.8.10:FF:000001">
    <property type="entry name" value="Elongation factor Ts"/>
    <property type="match status" value="1"/>
</dbReference>
<evidence type="ECO:0000256" key="7">
    <source>
        <dbReference type="RuleBase" id="RU000642"/>
    </source>
</evidence>
<feature type="domain" description="Translation elongation factor EFTs/EF1B dimerisation" evidence="9">
    <location>
        <begin position="69"/>
        <end position="276"/>
    </location>
</feature>
<dbReference type="CDD" id="cd14275">
    <property type="entry name" value="UBA_EF-Ts"/>
    <property type="match status" value="1"/>
</dbReference>
<proteinExistence type="inferred from homology"/>
<accession>A0A7G9GLN8</accession>
<evidence type="ECO:0000256" key="1">
    <source>
        <dbReference type="ARBA" id="ARBA00005532"/>
    </source>
</evidence>
<dbReference type="Gene3D" id="1.10.286.20">
    <property type="match status" value="1"/>
</dbReference>
<evidence type="ECO:0000256" key="5">
    <source>
        <dbReference type="ARBA" id="ARBA00025453"/>
    </source>
</evidence>
<dbReference type="Gene3D" id="1.10.8.10">
    <property type="entry name" value="DNA helicase RuvA subunit, C-terminal domain"/>
    <property type="match status" value="1"/>
</dbReference>
<evidence type="ECO:0000313" key="10">
    <source>
        <dbReference type="EMBL" id="QNM11720.1"/>
    </source>
</evidence>